<dbReference type="EMBL" id="NTJZ01000005">
    <property type="protein sequence ID" value="PDH34046.1"/>
    <property type="molecule type" value="Genomic_DNA"/>
</dbReference>
<comment type="caution">
    <text evidence="8">The sequence shown here is derived from an EMBL/GenBank/DDBJ whole genome shotgun (WGS) entry which is preliminary data.</text>
</comment>
<evidence type="ECO:0000313" key="9">
    <source>
        <dbReference type="Proteomes" id="UP000219329"/>
    </source>
</evidence>
<dbReference type="InterPro" id="IPR016039">
    <property type="entry name" value="Thiolase-like"/>
</dbReference>
<feature type="domain" description="Thiolase C-terminal" evidence="7">
    <location>
        <begin position="268"/>
        <end position="388"/>
    </location>
</feature>
<reference evidence="8 9" key="1">
    <citation type="submission" date="2017-08" db="EMBL/GenBank/DDBJ databases">
        <title>Fine stratification of microbial communities through a metagenomic profile of the photic zone.</title>
        <authorList>
            <person name="Haro-Moreno J.M."/>
            <person name="Lopez-Perez M."/>
            <person name="De La Torre J."/>
            <person name="Picazo A."/>
            <person name="Camacho A."/>
            <person name="Rodriguez-Valera F."/>
        </authorList>
    </citation>
    <scope>NUCLEOTIDE SEQUENCE [LARGE SCALE GENOMIC DNA]</scope>
    <source>
        <strain evidence="8">MED-G28</strain>
    </source>
</reference>
<protein>
    <submittedName>
        <fullName evidence="8">Acetyl-CoA C-acyltransferase</fullName>
        <ecNumber evidence="8">2.3.1.9</ecNumber>
    </submittedName>
</protein>
<evidence type="ECO:0000256" key="4">
    <source>
        <dbReference type="PIRSR" id="PIRSR000429-1"/>
    </source>
</evidence>
<dbReference type="EC" id="2.3.1.9" evidence="8"/>
<dbReference type="PROSITE" id="PS00099">
    <property type="entry name" value="THIOLASE_3"/>
    <property type="match status" value="1"/>
</dbReference>
<feature type="domain" description="Thiolase N-terminal" evidence="6">
    <location>
        <begin position="5"/>
        <end position="260"/>
    </location>
</feature>
<sequence length="395" mass="41472">MADAYIVGAVRTATGRKKGRLSKIHPVDMGAIVIDELVDRTGVPTNAVDDVIMGVVSQIGSQAGNLGRNVAMSSKLDLEVPGTTVDRQCGSSLQAIQFGAQAVMSGTQDVVICGGVEAMSSVEIGSNIRDGLANGRGVPKGERLEFQYPGIQFSQFDGAELLAEKYEITRDDLDAFGLLSHKRAKRATESGYFKNEVVPLNIKLEDGSPDVHNVDEGIRGEASIEAMQSLNPLREGGVITAGTASQISDGAAAIMVANEDAVNKYNLPVRAKIHSLAVIGSDPVIMLEGPIPATEKVLEKAGLSIDDIDLFEVNEAFGSVPLAWAKALNADHDKLNVNGGAQALGHPLGGTGAKLMTTLVHELERREAKYGLVAICEGGGTANAMIIEIMSELGS</sequence>
<dbReference type="InterPro" id="IPR020616">
    <property type="entry name" value="Thiolase_N"/>
</dbReference>
<evidence type="ECO:0000256" key="2">
    <source>
        <dbReference type="ARBA" id="ARBA00022679"/>
    </source>
</evidence>
<evidence type="ECO:0000256" key="3">
    <source>
        <dbReference type="ARBA" id="ARBA00023315"/>
    </source>
</evidence>
<evidence type="ECO:0000256" key="5">
    <source>
        <dbReference type="RuleBase" id="RU003557"/>
    </source>
</evidence>
<evidence type="ECO:0000259" key="7">
    <source>
        <dbReference type="Pfam" id="PF02803"/>
    </source>
</evidence>
<comment type="similarity">
    <text evidence="1 5">Belongs to the thiolase-like superfamily. Thiolase family.</text>
</comment>
<dbReference type="CDD" id="cd00751">
    <property type="entry name" value="thiolase"/>
    <property type="match status" value="1"/>
</dbReference>
<dbReference type="Gene3D" id="3.40.47.10">
    <property type="match status" value="1"/>
</dbReference>
<dbReference type="SUPFAM" id="SSF53901">
    <property type="entry name" value="Thiolase-like"/>
    <property type="match status" value="2"/>
</dbReference>
<name>A0A2A5WD29_9GAMM</name>
<feature type="active site" description="Proton acceptor" evidence="4">
    <location>
        <position position="346"/>
    </location>
</feature>
<dbReference type="NCBIfam" id="TIGR01930">
    <property type="entry name" value="AcCoA-C-Actrans"/>
    <property type="match status" value="1"/>
</dbReference>
<dbReference type="InterPro" id="IPR020610">
    <property type="entry name" value="Thiolase_AS"/>
</dbReference>
<dbReference type="AlphaFoldDB" id="A0A2A5WD29"/>
<dbReference type="Pfam" id="PF00108">
    <property type="entry name" value="Thiolase_N"/>
    <property type="match status" value="1"/>
</dbReference>
<dbReference type="InterPro" id="IPR020617">
    <property type="entry name" value="Thiolase_C"/>
</dbReference>
<gene>
    <name evidence="8" type="ORF">CNF02_06730</name>
</gene>
<proteinExistence type="inferred from homology"/>
<organism evidence="8 9">
    <name type="scientific">OM182 bacterium MED-G28</name>
    <dbReference type="NCBI Taxonomy" id="1986256"/>
    <lineage>
        <taxon>Bacteria</taxon>
        <taxon>Pseudomonadati</taxon>
        <taxon>Pseudomonadota</taxon>
        <taxon>Gammaproteobacteria</taxon>
        <taxon>OMG group</taxon>
        <taxon>OM182 clade</taxon>
    </lineage>
</organism>
<feature type="active site" description="Acyl-thioester intermediate" evidence="4">
    <location>
        <position position="89"/>
    </location>
</feature>
<evidence type="ECO:0000256" key="1">
    <source>
        <dbReference type="ARBA" id="ARBA00010982"/>
    </source>
</evidence>
<dbReference type="PANTHER" id="PTHR43365">
    <property type="entry name" value="BLR7806 PROTEIN"/>
    <property type="match status" value="1"/>
</dbReference>
<dbReference type="Pfam" id="PF02803">
    <property type="entry name" value="Thiolase_C"/>
    <property type="match status" value="1"/>
</dbReference>
<accession>A0A2A5WD29</accession>
<dbReference type="Proteomes" id="UP000219329">
    <property type="component" value="Unassembled WGS sequence"/>
</dbReference>
<keyword evidence="3 5" id="KW-0012">Acyltransferase</keyword>
<evidence type="ECO:0000313" key="8">
    <source>
        <dbReference type="EMBL" id="PDH34046.1"/>
    </source>
</evidence>
<dbReference type="PANTHER" id="PTHR43365:SF1">
    <property type="entry name" value="ACETYL-COA C-ACYLTRANSFERASE"/>
    <property type="match status" value="1"/>
</dbReference>
<dbReference type="InterPro" id="IPR002155">
    <property type="entry name" value="Thiolase"/>
</dbReference>
<dbReference type="GO" id="GO:0003985">
    <property type="term" value="F:acetyl-CoA C-acetyltransferase activity"/>
    <property type="evidence" value="ECO:0007669"/>
    <property type="project" value="UniProtKB-EC"/>
</dbReference>
<evidence type="ECO:0000259" key="6">
    <source>
        <dbReference type="Pfam" id="PF00108"/>
    </source>
</evidence>
<keyword evidence="2 5" id="KW-0808">Transferase</keyword>
<dbReference type="PIRSF" id="PIRSF000429">
    <property type="entry name" value="Ac-CoA_Ac_transf"/>
    <property type="match status" value="1"/>
</dbReference>
<feature type="active site" description="Proton acceptor" evidence="4">
    <location>
        <position position="376"/>
    </location>
</feature>